<gene>
    <name evidence="2" type="ORF">D9758_008977</name>
</gene>
<feature type="compositionally biased region" description="Basic and acidic residues" evidence="1">
    <location>
        <begin position="71"/>
        <end position="86"/>
    </location>
</feature>
<dbReference type="OrthoDB" id="2532734at2759"/>
<proteinExistence type="predicted"/>
<name>A0A8H5GKC0_9AGAR</name>
<protein>
    <submittedName>
        <fullName evidence="2">Uncharacterized protein</fullName>
    </submittedName>
</protein>
<reference evidence="2 3" key="1">
    <citation type="journal article" date="2020" name="ISME J.">
        <title>Uncovering the hidden diversity of litter-decomposition mechanisms in mushroom-forming fungi.</title>
        <authorList>
            <person name="Floudas D."/>
            <person name="Bentzer J."/>
            <person name="Ahren D."/>
            <person name="Johansson T."/>
            <person name="Persson P."/>
            <person name="Tunlid A."/>
        </authorList>
    </citation>
    <scope>NUCLEOTIDE SEQUENCE [LARGE SCALE GENOMIC DNA]</scope>
    <source>
        <strain evidence="2 3">CBS 291.85</strain>
    </source>
</reference>
<feature type="compositionally biased region" description="Low complexity" evidence="1">
    <location>
        <begin position="11"/>
        <end position="26"/>
    </location>
</feature>
<organism evidence="2 3">
    <name type="scientific">Tetrapyrgos nigripes</name>
    <dbReference type="NCBI Taxonomy" id="182062"/>
    <lineage>
        <taxon>Eukaryota</taxon>
        <taxon>Fungi</taxon>
        <taxon>Dikarya</taxon>
        <taxon>Basidiomycota</taxon>
        <taxon>Agaricomycotina</taxon>
        <taxon>Agaricomycetes</taxon>
        <taxon>Agaricomycetidae</taxon>
        <taxon>Agaricales</taxon>
        <taxon>Marasmiineae</taxon>
        <taxon>Marasmiaceae</taxon>
        <taxon>Tetrapyrgos</taxon>
    </lineage>
</organism>
<sequence length="86" mass="9435">MSNLINKIKESVTSNSSSQSEEPTFSIQPHPAKTNDPADLQPSSGLRNNDAMAAHHAHGPQIPNEQLPEPASRDELRARQAELNRK</sequence>
<keyword evidence="3" id="KW-1185">Reference proteome</keyword>
<dbReference type="AlphaFoldDB" id="A0A8H5GKC0"/>
<dbReference type="EMBL" id="JAACJM010000022">
    <property type="protein sequence ID" value="KAF5366598.1"/>
    <property type="molecule type" value="Genomic_DNA"/>
</dbReference>
<evidence type="ECO:0000313" key="3">
    <source>
        <dbReference type="Proteomes" id="UP000559256"/>
    </source>
</evidence>
<evidence type="ECO:0000313" key="2">
    <source>
        <dbReference type="EMBL" id="KAF5366598.1"/>
    </source>
</evidence>
<comment type="caution">
    <text evidence="2">The sequence shown here is derived from an EMBL/GenBank/DDBJ whole genome shotgun (WGS) entry which is preliminary data.</text>
</comment>
<dbReference type="Proteomes" id="UP000559256">
    <property type="component" value="Unassembled WGS sequence"/>
</dbReference>
<accession>A0A8H5GKC0</accession>
<evidence type="ECO:0000256" key="1">
    <source>
        <dbReference type="SAM" id="MobiDB-lite"/>
    </source>
</evidence>
<feature type="region of interest" description="Disordered" evidence="1">
    <location>
        <begin position="1"/>
        <end position="86"/>
    </location>
</feature>